<accession>A0A0J8D997</accession>
<sequence>MYIKNISQILNLKGEDKQNLSKGSLISAKVLSLSEGKGVVQLQNGVILPSIFLIDDSVEENKSYRFKVKEYTNDKIILEILNKEGSNNAKKSDIGIILEKLNISKSEGQEIISKLIKYNIPATNENILNLHNNFNFLKELRGLSNADLINLINGLTGKVIDENSKEFLALKNAINLLDNVDLDFLTFLEQNKIPATLENILKVNDFFKNPMLLNDFIENVQSLDINKLTCNLDINFLDDSTVENLCDQLKVTKENLGDILKFLKDNSIDINNITKQDLLNIQTLIPKENSSFSKSFEPFINSLKNLILLNELSLKDDSLSENISKSIKNSIGIDIDKSVIKDVSLAIRENPSFSASIKSSLPESSDFLRLCQNITKNPSLKENSPEVLILKEFSKGSLDEILNIKYSKADKFESLLLKSFTLDTASSKDILSGRLSSMNLSLSTIKDSPEVISKLSPQLLNLLGDNLDVNKYLNNNYTMFNFNFYTNENLYKNNIIIKNKYSSKYIDINDVKLYISVETKNMGLIEGYVSKKFNDIILNLKVNKDYITQIKQNIKKLETKIINMGYNVVNISIEPSSAPATLVGLSDFFSEGVYSDLDVRV</sequence>
<gene>
    <name evidence="1" type="ORF">CLCY_1c00920</name>
</gene>
<organism evidence="1 2">
    <name type="scientific">Clostridium cylindrosporum DSM 605</name>
    <dbReference type="NCBI Taxonomy" id="1121307"/>
    <lineage>
        <taxon>Bacteria</taxon>
        <taxon>Bacillati</taxon>
        <taxon>Bacillota</taxon>
        <taxon>Clostridia</taxon>
        <taxon>Eubacteriales</taxon>
        <taxon>Clostridiaceae</taxon>
        <taxon>Clostridium</taxon>
    </lineage>
</organism>
<reference evidence="1 2" key="1">
    <citation type="submission" date="2015-06" db="EMBL/GenBank/DDBJ databases">
        <title>Draft genome sequence of the purine-degrading Clostridium cylindrosporum HC-1 (DSM 605).</title>
        <authorList>
            <person name="Poehlein A."/>
            <person name="Schiel-Bengelsdorf B."/>
            <person name="Bengelsdorf F."/>
            <person name="Daniel R."/>
            <person name="Duerre P."/>
        </authorList>
    </citation>
    <scope>NUCLEOTIDE SEQUENCE [LARGE SCALE GENOMIC DNA]</scope>
    <source>
        <strain evidence="1 2">DSM 605</strain>
    </source>
</reference>
<keyword evidence="2" id="KW-1185">Reference proteome</keyword>
<dbReference type="EMBL" id="LFVU01000028">
    <property type="protein sequence ID" value="KMT20858.1"/>
    <property type="molecule type" value="Genomic_DNA"/>
</dbReference>
<comment type="caution">
    <text evidence="1">The sequence shown here is derived from an EMBL/GenBank/DDBJ whole genome shotgun (WGS) entry which is preliminary data.</text>
</comment>
<dbReference type="Proteomes" id="UP000036756">
    <property type="component" value="Unassembled WGS sequence"/>
</dbReference>
<protein>
    <recommendedName>
        <fullName evidence="3">Flagellar hook-length control protein FliK</fullName>
    </recommendedName>
</protein>
<dbReference type="OrthoDB" id="1936401at2"/>
<dbReference type="PATRIC" id="fig|1121307.3.peg.453"/>
<dbReference type="AlphaFoldDB" id="A0A0J8D997"/>
<evidence type="ECO:0008006" key="3">
    <source>
        <dbReference type="Google" id="ProtNLM"/>
    </source>
</evidence>
<evidence type="ECO:0000313" key="1">
    <source>
        <dbReference type="EMBL" id="KMT20858.1"/>
    </source>
</evidence>
<evidence type="ECO:0000313" key="2">
    <source>
        <dbReference type="Proteomes" id="UP000036756"/>
    </source>
</evidence>
<dbReference type="RefSeq" id="WP_048571261.1">
    <property type="nucleotide sequence ID" value="NZ_LFVU01000028.1"/>
</dbReference>
<name>A0A0J8D997_CLOCY</name>
<dbReference type="STRING" id="1121307.CLCY_1c00920"/>
<proteinExistence type="predicted"/>